<organism evidence="2 3">
    <name type="scientific">Rhodococcus oxybenzonivorans</name>
    <dbReference type="NCBI Taxonomy" id="1990687"/>
    <lineage>
        <taxon>Bacteria</taxon>
        <taxon>Bacillati</taxon>
        <taxon>Actinomycetota</taxon>
        <taxon>Actinomycetes</taxon>
        <taxon>Mycobacteriales</taxon>
        <taxon>Nocardiaceae</taxon>
        <taxon>Rhodococcus</taxon>
    </lineage>
</organism>
<dbReference type="RefSeq" id="WP_109330446.1">
    <property type="nucleotide sequence ID" value="NZ_CP021354.1"/>
</dbReference>
<keyword evidence="3" id="KW-1185">Reference proteome</keyword>
<dbReference type="Proteomes" id="UP000245711">
    <property type="component" value="Chromosome"/>
</dbReference>
<reference evidence="2 3" key="1">
    <citation type="submission" date="2017-05" db="EMBL/GenBank/DDBJ databases">
        <title>Isolation of Rhodococcus sp. S2-17 biodegrading of BP-3.</title>
        <authorList>
            <person name="Lee Y."/>
            <person name="Kim K.H."/>
            <person name="Chun B.H."/>
            <person name="Jung H.S."/>
            <person name="Jeon C.O."/>
        </authorList>
    </citation>
    <scope>NUCLEOTIDE SEQUENCE [LARGE SCALE GENOMIC DNA]</scope>
    <source>
        <strain evidence="2 3">S2-17</strain>
    </source>
</reference>
<protein>
    <submittedName>
        <fullName evidence="2">Uncharacterized protein</fullName>
    </submittedName>
</protein>
<evidence type="ECO:0000256" key="1">
    <source>
        <dbReference type="SAM" id="MobiDB-lite"/>
    </source>
</evidence>
<name>A0A2S2BW94_9NOCA</name>
<evidence type="ECO:0000313" key="2">
    <source>
        <dbReference type="EMBL" id="AWK72915.1"/>
    </source>
</evidence>
<dbReference type="AlphaFoldDB" id="A0A2S2BW94"/>
<feature type="region of interest" description="Disordered" evidence="1">
    <location>
        <begin position="58"/>
        <end position="78"/>
    </location>
</feature>
<gene>
    <name evidence="2" type="ORF">CBI38_16505</name>
</gene>
<dbReference type="KEGG" id="roz:CBI38_16505"/>
<sequence length="78" mass="8196">MGRPAADHPPTFVPRADLDENTDVSDAFHGGLTIGAPVDADPVLWPLASVEHVSTALRAEADPIYSTNTEDGREVAGD</sequence>
<accession>A0A2S2BW94</accession>
<dbReference type="EMBL" id="CP021354">
    <property type="protein sequence ID" value="AWK72915.1"/>
    <property type="molecule type" value="Genomic_DNA"/>
</dbReference>
<evidence type="ECO:0000313" key="3">
    <source>
        <dbReference type="Proteomes" id="UP000245711"/>
    </source>
</evidence>
<proteinExistence type="predicted"/>